<feature type="region of interest" description="Disordered" evidence="4">
    <location>
        <begin position="228"/>
        <end position="254"/>
    </location>
</feature>
<dbReference type="SUPFAM" id="SSF50891">
    <property type="entry name" value="Cyclophilin-like"/>
    <property type="match status" value="1"/>
</dbReference>
<evidence type="ECO:0000256" key="3">
    <source>
        <dbReference type="RuleBase" id="RU363019"/>
    </source>
</evidence>
<keyword evidence="1 3" id="KW-0697">Rotamase</keyword>
<dbReference type="PANTHER" id="PTHR11071">
    <property type="entry name" value="PEPTIDYL-PROLYL CIS-TRANS ISOMERASE"/>
    <property type="match status" value="1"/>
</dbReference>
<dbReference type="EC" id="5.2.1.8" evidence="3"/>
<dbReference type="PANTHER" id="PTHR11071:SF561">
    <property type="entry name" value="PEPTIDYL-PROLYL CIS-TRANS ISOMERASE D-RELATED"/>
    <property type="match status" value="1"/>
</dbReference>
<comment type="catalytic activity">
    <reaction evidence="3">
        <text>[protein]-peptidylproline (omega=180) = [protein]-peptidylproline (omega=0)</text>
        <dbReference type="Rhea" id="RHEA:16237"/>
        <dbReference type="Rhea" id="RHEA-COMP:10747"/>
        <dbReference type="Rhea" id="RHEA-COMP:10748"/>
        <dbReference type="ChEBI" id="CHEBI:83833"/>
        <dbReference type="ChEBI" id="CHEBI:83834"/>
        <dbReference type="EC" id="5.2.1.8"/>
    </reaction>
</comment>
<feature type="compositionally biased region" description="Polar residues" evidence="4">
    <location>
        <begin position="242"/>
        <end position="254"/>
    </location>
</feature>
<evidence type="ECO:0000256" key="4">
    <source>
        <dbReference type="SAM" id="MobiDB-lite"/>
    </source>
</evidence>
<sequence>MMSSLLRRYSPHMVILSCGAASLLDFKPTLTSLEPDEREAARPVKERVYFDISIDNVPRGRVVIGLFSDITPITCANFKALCTGERGVSGDGRNKLHFKGSYFHRIIPNFMIQGGDFTNYNGTGGLSIYGRTFQDENFKIKHDRKGIVSMANRGPHTNSSQFFICTVPCPWLDGKHVVFGQVVQGLSLVKEIESYGSRRGTPSKKIIITDCGVLETDDNVQPALENRAANGAPLETEPAVQKTKSWWQTWQKRQ</sequence>
<accession>A0A7S4D5U9</accession>
<comment type="function">
    <text evidence="3">PPIases accelerate the folding of proteins. It catalyzes the cis-trans isomerization of proline imidic peptide bonds in oligopeptides.</text>
</comment>
<dbReference type="GO" id="GO:0016018">
    <property type="term" value="F:cyclosporin A binding"/>
    <property type="evidence" value="ECO:0007669"/>
    <property type="project" value="TreeGrafter"/>
</dbReference>
<dbReference type="AlphaFoldDB" id="A0A7S4D5U9"/>
<organism evidence="6">
    <name type="scientific">Heterosigma akashiwo</name>
    <name type="common">Chromophytic alga</name>
    <name type="synonym">Heterosigma carterae</name>
    <dbReference type="NCBI Taxonomy" id="2829"/>
    <lineage>
        <taxon>Eukaryota</taxon>
        <taxon>Sar</taxon>
        <taxon>Stramenopiles</taxon>
        <taxon>Ochrophyta</taxon>
        <taxon>Raphidophyceae</taxon>
        <taxon>Chattonellales</taxon>
        <taxon>Chattonellaceae</taxon>
        <taxon>Heterosigma</taxon>
    </lineage>
</organism>
<evidence type="ECO:0000256" key="1">
    <source>
        <dbReference type="ARBA" id="ARBA00023110"/>
    </source>
</evidence>
<reference evidence="6" key="1">
    <citation type="submission" date="2021-01" db="EMBL/GenBank/DDBJ databases">
        <authorList>
            <person name="Corre E."/>
            <person name="Pelletier E."/>
            <person name="Niang G."/>
            <person name="Scheremetjew M."/>
            <person name="Finn R."/>
            <person name="Kale V."/>
            <person name="Holt S."/>
            <person name="Cochrane G."/>
            <person name="Meng A."/>
            <person name="Brown T."/>
            <person name="Cohen L."/>
        </authorList>
    </citation>
    <scope>NUCLEOTIDE SEQUENCE</scope>
    <source>
        <strain evidence="6">CCMP3107</strain>
    </source>
</reference>
<dbReference type="Gene3D" id="2.40.100.10">
    <property type="entry name" value="Cyclophilin-like"/>
    <property type="match status" value="1"/>
</dbReference>
<dbReference type="EMBL" id="HBIU01019492">
    <property type="protein sequence ID" value="CAE0630362.1"/>
    <property type="molecule type" value="Transcribed_RNA"/>
</dbReference>
<dbReference type="PROSITE" id="PS50072">
    <property type="entry name" value="CSA_PPIASE_2"/>
    <property type="match status" value="1"/>
</dbReference>
<dbReference type="InterPro" id="IPR020892">
    <property type="entry name" value="Cyclophilin-type_PPIase_CS"/>
</dbReference>
<name>A0A7S4D5U9_HETAK</name>
<feature type="domain" description="PPIase cyclophilin-type" evidence="5">
    <location>
        <begin position="49"/>
        <end position="213"/>
    </location>
</feature>
<evidence type="ECO:0000259" key="5">
    <source>
        <dbReference type="PROSITE" id="PS50072"/>
    </source>
</evidence>
<dbReference type="PRINTS" id="PR00153">
    <property type="entry name" value="CSAPPISMRASE"/>
</dbReference>
<evidence type="ECO:0000256" key="2">
    <source>
        <dbReference type="ARBA" id="ARBA00023235"/>
    </source>
</evidence>
<dbReference type="CDD" id="cd01926">
    <property type="entry name" value="cyclophilin_ABH_like"/>
    <property type="match status" value="1"/>
</dbReference>
<protein>
    <recommendedName>
        <fullName evidence="3">Peptidyl-prolyl cis-trans isomerase</fullName>
        <shortName evidence="3">PPIase</shortName>
        <ecNumber evidence="3">5.2.1.8</ecNumber>
    </recommendedName>
</protein>
<dbReference type="GO" id="GO:0006457">
    <property type="term" value="P:protein folding"/>
    <property type="evidence" value="ECO:0007669"/>
    <property type="project" value="InterPro"/>
</dbReference>
<dbReference type="GO" id="GO:0005737">
    <property type="term" value="C:cytoplasm"/>
    <property type="evidence" value="ECO:0007669"/>
    <property type="project" value="TreeGrafter"/>
</dbReference>
<proteinExistence type="inferred from homology"/>
<gene>
    <name evidence="6" type="ORF">HAKA00212_LOCUS9058</name>
</gene>
<dbReference type="PROSITE" id="PS00170">
    <property type="entry name" value="CSA_PPIASE_1"/>
    <property type="match status" value="1"/>
</dbReference>
<evidence type="ECO:0000313" key="6">
    <source>
        <dbReference type="EMBL" id="CAE0630362.1"/>
    </source>
</evidence>
<dbReference type="Pfam" id="PF00160">
    <property type="entry name" value="Pro_isomerase"/>
    <property type="match status" value="1"/>
</dbReference>
<comment type="similarity">
    <text evidence="3">Belongs to the cyclophilin-type PPIase family.</text>
</comment>
<dbReference type="InterPro" id="IPR029000">
    <property type="entry name" value="Cyclophilin-like_dom_sf"/>
</dbReference>
<keyword evidence="2 3" id="KW-0413">Isomerase</keyword>
<dbReference type="FunFam" id="2.40.100.10:FF:000023">
    <property type="entry name" value="Peptidyl-prolyl cis-trans isomerase"/>
    <property type="match status" value="1"/>
</dbReference>
<dbReference type="InterPro" id="IPR002130">
    <property type="entry name" value="Cyclophilin-type_PPIase_dom"/>
</dbReference>
<dbReference type="GO" id="GO:0003755">
    <property type="term" value="F:peptidyl-prolyl cis-trans isomerase activity"/>
    <property type="evidence" value="ECO:0007669"/>
    <property type="project" value="UniProtKB-UniRule"/>
</dbReference>